<reference evidence="11" key="1">
    <citation type="submission" date="2020-10" db="EMBL/GenBank/DDBJ databases">
        <authorList>
            <person name="Gilroy R."/>
        </authorList>
    </citation>
    <scope>NUCLEOTIDE SEQUENCE</scope>
    <source>
        <strain evidence="11">18911</strain>
    </source>
</reference>
<dbReference type="Pfam" id="PF02518">
    <property type="entry name" value="HATPase_c"/>
    <property type="match status" value="1"/>
</dbReference>
<dbReference type="GO" id="GO:0000155">
    <property type="term" value="F:phosphorelay sensor kinase activity"/>
    <property type="evidence" value="ECO:0007669"/>
    <property type="project" value="InterPro"/>
</dbReference>
<dbReference type="InterPro" id="IPR036097">
    <property type="entry name" value="HisK_dim/P_sf"/>
</dbReference>
<sequence>AALWLIYALAAIPLYGALRLSYAKDAAKAIADNVDSLYSETLINKLSASENICILVYDENGETLYSDAVHGNRSCMLHSIGTEDRLEYMRLATEAGGEYDEESFMNGESTPIHDLGLTGSVPDVSDKINTHIVFRIADSAEYGAVLVGVETVTTPSVTVKYTFLIVIMTLTVGFLALGIIGSFMFGKAIADPLVKLSETATEIARGEEAPDFSAHGYKEVNELTDSLKMAAKEVGETEHYRRELIANVSHDLRTPLTLIKGYAELMRDIPSEAKEENFNVIIDEATRLTNLVTDMLELSRTQEGGDKLRFDTFDIVKTLSALIERHGKLIEHLGYKLEFEHEERALVYADEARIVQVVYNLINNAVNYAGDDKTVLIKQYTRQGNVRIEVTDHGEGVDVNILPHIWDRYFKSTKSHRRATVGTGLGLSIVKSVMEKHPGGVYGVISEKGKGSTFYIELPKYRKKL</sequence>
<dbReference type="InterPro" id="IPR005467">
    <property type="entry name" value="His_kinase_dom"/>
</dbReference>
<evidence type="ECO:0000256" key="6">
    <source>
        <dbReference type="ARBA" id="ARBA00022777"/>
    </source>
</evidence>
<dbReference type="Pfam" id="PF00512">
    <property type="entry name" value="HisKA"/>
    <property type="match status" value="1"/>
</dbReference>
<dbReference type="EMBL" id="DVNF01000018">
    <property type="protein sequence ID" value="HIU59847.1"/>
    <property type="molecule type" value="Genomic_DNA"/>
</dbReference>
<evidence type="ECO:0000256" key="5">
    <source>
        <dbReference type="ARBA" id="ARBA00022679"/>
    </source>
</evidence>
<dbReference type="Gene3D" id="6.10.340.10">
    <property type="match status" value="1"/>
</dbReference>
<gene>
    <name evidence="11" type="ORF">IAB05_00485</name>
</gene>
<keyword evidence="8 9" id="KW-0472">Membrane</keyword>
<evidence type="ECO:0000313" key="11">
    <source>
        <dbReference type="EMBL" id="HIU59847.1"/>
    </source>
</evidence>
<keyword evidence="7" id="KW-0902">Two-component regulatory system</keyword>
<evidence type="ECO:0000259" key="10">
    <source>
        <dbReference type="PROSITE" id="PS50109"/>
    </source>
</evidence>
<keyword evidence="5" id="KW-0808">Transferase</keyword>
<reference evidence="11" key="2">
    <citation type="journal article" date="2021" name="PeerJ">
        <title>Extensive microbial diversity within the chicken gut microbiome revealed by metagenomics and culture.</title>
        <authorList>
            <person name="Gilroy R."/>
            <person name="Ravi A."/>
            <person name="Getino M."/>
            <person name="Pursley I."/>
            <person name="Horton D.L."/>
            <person name="Alikhan N.F."/>
            <person name="Baker D."/>
            <person name="Gharbi K."/>
            <person name="Hall N."/>
            <person name="Watson M."/>
            <person name="Adriaenssens E.M."/>
            <person name="Foster-Nyarko E."/>
            <person name="Jarju S."/>
            <person name="Secka A."/>
            <person name="Antonio M."/>
            <person name="Oren A."/>
            <person name="Chaudhuri R.R."/>
            <person name="La Ragione R."/>
            <person name="Hildebrand F."/>
            <person name="Pallen M.J."/>
        </authorList>
    </citation>
    <scope>NUCLEOTIDE SEQUENCE</scope>
    <source>
        <strain evidence="11">18911</strain>
    </source>
</reference>
<dbReference type="InterPro" id="IPR036890">
    <property type="entry name" value="HATPase_C_sf"/>
</dbReference>
<evidence type="ECO:0000256" key="2">
    <source>
        <dbReference type="ARBA" id="ARBA00004370"/>
    </source>
</evidence>
<dbReference type="InterPro" id="IPR050351">
    <property type="entry name" value="BphY/WalK/GraS-like"/>
</dbReference>
<dbReference type="GO" id="GO:0005886">
    <property type="term" value="C:plasma membrane"/>
    <property type="evidence" value="ECO:0007669"/>
    <property type="project" value="TreeGrafter"/>
</dbReference>
<comment type="caution">
    <text evidence="11">The sequence shown here is derived from an EMBL/GenBank/DDBJ whole genome shotgun (WGS) entry which is preliminary data.</text>
</comment>
<evidence type="ECO:0000256" key="1">
    <source>
        <dbReference type="ARBA" id="ARBA00000085"/>
    </source>
</evidence>
<evidence type="ECO:0000313" key="12">
    <source>
        <dbReference type="Proteomes" id="UP000824094"/>
    </source>
</evidence>
<dbReference type="Gene3D" id="3.30.565.10">
    <property type="entry name" value="Histidine kinase-like ATPase, C-terminal domain"/>
    <property type="match status" value="1"/>
</dbReference>
<keyword evidence="9" id="KW-0812">Transmembrane</keyword>
<dbReference type="InterPro" id="IPR004358">
    <property type="entry name" value="Sig_transdc_His_kin-like_C"/>
</dbReference>
<feature type="domain" description="Histidine kinase" evidence="10">
    <location>
        <begin position="247"/>
        <end position="462"/>
    </location>
</feature>
<dbReference type="SUPFAM" id="SSF55874">
    <property type="entry name" value="ATPase domain of HSP90 chaperone/DNA topoisomerase II/histidine kinase"/>
    <property type="match status" value="1"/>
</dbReference>
<dbReference type="SMART" id="SM00388">
    <property type="entry name" value="HisKA"/>
    <property type="match status" value="1"/>
</dbReference>
<accession>A0A9D1MGV3</accession>
<dbReference type="GO" id="GO:0004721">
    <property type="term" value="F:phosphoprotein phosphatase activity"/>
    <property type="evidence" value="ECO:0007669"/>
    <property type="project" value="TreeGrafter"/>
</dbReference>
<name>A0A9D1MGV3_9FIRM</name>
<dbReference type="CDD" id="cd00082">
    <property type="entry name" value="HisKA"/>
    <property type="match status" value="1"/>
</dbReference>
<keyword evidence="9" id="KW-1133">Transmembrane helix</keyword>
<evidence type="ECO:0000256" key="7">
    <source>
        <dbReference type="ARBA" id="ARBA00023012"/>
    </source>
</evidence>
<feature type="non-terminal residue" evidence="11">
    <location>
        <position position="1"/>
    </location>
</feature>
<evidence type="ECO:0000256" key="9">
    <source>
        <dbReference type="SAM" id="Phobius"/>
    </source>
</evidence>
<feature type="transmembrane region" description="Helical" evidence="9">
    <location>
        <begin position="161"/>
        <end position="185"/>
    </location>
</feature>
<proteinExistence type="predicted"/>
<dbReference type="EC" id="2.7.13.3" evidence="3"/>
<evidence type="ECO:0000256" key="8">
    <source>
        <dbReference type="ARBA" id="ARBA00023136"/>
    </source>
</evidence>
<organism evidence="11 12">
    <name type="scientific">Candidatus Stercoripulliclostridium merdigallinarum</name>
    <dbReference type="NCBI Taxonomy" id="2840951"/>
    <lineage>
        <taxon>Bacteria</taxon>
        <taxon>Bacillati</taxon>
        <taxon>Bacillota</taxon>
        <taxon>Clostridia</taxon>
        <taxon>Eubacteriales</taxon>
        <taxon>Candidatus Stercoripulliclostridium</taxon>
    </lineage>
</organism>
<comment type="subcellular location">
    <subcellularLocation>
        <location evidence="2">Membrane</location>
    </subcellularLocation>
</comment>
<evidence type="ECO:0000256" key="3">
    <source>
        <dbReference type="ARBA" id="ARBA00012438"/>
    </source>
</evidence>
<keyword evidence="4" id="KW-0597">Phosphoprotein</keyword>
<dbReference type="PANTHER" id="PTHR45453:SF1">
    <property type="entry name" value="PHOSPHATE REGULON SENSOR PROTEIN PHOR"/>
    <property type="match status" value="1"/>
</dbReference>
<dbReference type="Proteomes" id="UP000824094">
    <property type="component" value="Unassembled WGS sequence"/>
</dbReference>
<dbReference type="InterPro" id="IPR003661">
    <property type="entry name" value="HisK_dim/P_dom"/>
</dbReference>
<evidence type="ECO:0000256" key="4">
    <source>
        <dbReference type="ARBA" id="ARBA00022553"/>
    </source>
</evidence>
<keyword evidence="6 11" id="KW-0418">Kinase</keyword>
<dbReference type="InterPro" id="IPR003594">
    <property type="entry name" value="HATPase_dom"/>
</dbReference>
<dbReference type="AlphaFoldDB" id="A0A9D1MGV3"/>
<dbReference type="SMART" id="SM00387">
    <property type="entry name" value="HATPase_c"/>
    <property type="match status" value="1"/>
</dbReference>
<dbReference type="PANTHER" id="PTHR45453">
    <property type="entry name" value="PHOSPHATE REGULON SENSOR PROTEIN PHOR"/>
    <property type="match status" value="1"/>
</dbReference>
<dbReference type="FunFam" id="1.10.287.130:FF:000001">
    <property type="entry name" value="Two-component sensor histidine kinase"/>
    <property type="match status" value="1"/>
</dbReference>
<dbReference type="FunFam" id="3.30.565.10:FF:000006">
    <property type="entry name" value="Sensor histidine kinase WalK"/>
    <property type="match status" value="1"/>
</dbReference>
<comment type="catalytic activity">
    <reaction evidence="1">
        <text>ATP + protein L-histidine = ADP + protein N-phospho-L-histidine.</text>
        <dbReference type="EC" id="2.7.13.3"/>
    </reaction>
</comment>
<dbReference type="GO" id="GO:0016036">
    <property type="term" value="P:cellular response to phosphate starvation"/>
    <property type="evidence" value="ECO:0007669"/>
    <property type="project" value="TreeGrafter"/>
</dbReference>
<dbReference type="SUPFAM" id="SSF47384">
    <property type="entry name" value="Homodimeric domain of signal transducing histidine kinase"/>
    <property type="match status" value="1"/>
</dbReference>
<dbReference type="Gene3D" id="1.10.287.130">
    <property type="match status" value="1"/>
</dbReference>
<dbReference type="PROSITE" id="PS50109">
    <property type="entry name" value="HIS_KIN"/>
    <property type="match status" value="1"/>
</dbReference>
<dbReference type="PRINTS" id="PR00344">
    <property type="entry name" value="BCTRLSENSOR"/>
</dbReference>
<protein>
    <recommendedName>
        <fullName evidence="3">histidine kinase</fullName>
        <ecNumber evidence="3">2.7.13.3</ecNumber>
    </recommendedName>
</protein>